<keyword evidence="3" id="KW-1185">Reference proteome</keyword>
<keyword evidence="1" id="KW-0732">Signal</keyword>
<feature type="signal peptide" evidence="1">
    <location>
        <begin position="1"/>
        <end position="19"/>
    </location>
</feature>
<accession>A0AAV9JII2</accession>
<dbReference type="AlphaFoldDB" id="A0AAV9JII2"/>
<protein>
    <recommendedName>
        <fullName evidence="4">ASST-domain-containing protein</fullName>
    </recommendedName>
</protein>
<feature type="chain" id="PRO_5043395736" description="ASST-domain-containing protein" evidence="1">
    <location>
        <begin position="20"/>
        <end position="628"/>
    </location>
</feature>
<dbReference type="Proteomes" id="UP001324427">
    <property type="component" value="Unassembled WGS sequence"/>
</dbReference>
<proteinExistence type="predicted"/>
<dbReference type="InterPro" id="IPR039535">
    <property type="entry name" value="ASST-like"/>
</dbReference>
<evidence type="ECO:0008006" key="4">
    <source>
        <dbReference type="Google" id="ProtNLM"/>
    </source>
</evidence>
<evidence type="ECO:0000256" key="1">
    <source>
        <dbReference type="SAM" id="SignalP"/>
    </source>
</evidence>
<organism evidence="2 3">
    <name type="scientific">Oleoguttula mirabilis</name>
    <dbReference type="NCBI Taxonomy" id="1507867"/>
    <lineage>
        <taxon>Eukaryota</taxon>
        <taxon>Fungi</taxon>
        <taxon>Dikarya</taxon>
        <taxon>Ascomycota</taxon>
        <taxon>Pezizomycotina</taxon>
        <taxon>Dothideomycetes</taxon>
        <taxon>Dothideomycetidae</taxon>
        <taxon>Mycosphaerellales</taxon>
        <taxon>Teratosphaeriaceae</taxon>
        <taxon>Oleoguttula</taxon>
    </lineage>
</organism>
<sequence>MKLARLLLWPLATLCLATTSPDDHDDFQRPPPYDAKLDKGSHGYYPVHPFITSPLTAPQTNFVQWSPDCNDGLHYFITPKGWSVSKPGPMILAGDGSMVWSEHFANGFGGQAYDLKVQKYQGEEFLTFWLGDDTVRGHGAGQYYMLNASYDIVHTISAANGKFADLHELIITPEATALMIVFEVIPADVRPLGRKFNDVWNQAIWNCLIQEVNIETGELVFEWRGSEHVNITQTYMKLDSLAEGTQENPFDPYHLNSVEKDELGNYLISARNPHAIIYIDGKTGVIIWTLGGKNNLFMDLSDGYALNFAWQHDARFVSPYAFPETYTPPPEKEGVSVTLLTMFDNAAVDWDYFYGMPYSRGLLLELTYPTPDSNVGKELAAGGRITEDSIVQSGEPREPLSKQDAEKVASINGTRVSYAVRVIHDFTNPNHVRSGTQGSVQLLPQAQGRDPKLFVGYGLNAVMTEYSSNGSVLCDVHFGAKTSWERGDVQSYRAYKFAWVGRPRTAPVAAVKGDEVLVSWNGATEVHSWLLQTADSPESDWTVVEREPRRDFETAVRLPRQHRAARYLRILAIDRDGQPCEYGVSNIVVRNRFATFARQRLGGSSVSAIQLEEGSGIAYGWIREAPIN</sequence>
<gene>
    <name evidence="2" type="ORF">LTR36_004212</name>
</gene>
<dbReference type="Pfam" id="PF14269">
    <property type="entry name" value="Arylsulfotran_2"/>
    <property type="match status" value="1"/>
</dbReference>
<dbReference type="PANTHER" id="PTHR35340">
    <property type="entry name" value="PQQ ENZYME REPEAT PROTEIN-RELATED"/>
    <property type="match status" value="1"/>
</dbReference>
<dbReference type="InterPro" id="IPR053143">
    <property type="entry name" value="Arylsulfate_ST"/>
</dbReference>
<name>A0AAV9JII2_9PEZI</name>
<dbReference type="PANTHER" id="PTHR35340:SF5">
    <property type="entry name" value="ASST-DOMAIN-CONTAINING PROTEIN"/>
    <property type="match status" value="1"/>
</dbReference>
<comment type="caution">
    <text evidence="2">The sequence shown here is derived from an EMBL/GenBank/DDBJ whole genome shotgun (WGS) entry which is preliminary data.</text>
</comment>
<evidence type="ECO:0000313" key="3">
    <source>
        <dbReference type="Proteomes" id="UP001324427"/>
    </source>
</evidence>
<evidence type="ECO:0000313" key="2">
    <source>
        <dbReference type="EMBL" id="KAK4544321.1"/>
    </source>
</evidence>
<dbReference type="EMBL" id="JAVFHQ010000025">
    <property type="protein sequence ID" value="KAK4544321.1"/>
    <property type="molecule type" value="Genomic_DNA"/>
</dbReference>
<reference evidence="2 3" key="1">
    <citation type="submission" date="2021-11" db="EMBL/GenBank/DDBJ databases">
        <title>Black yeast isolated from Biological Soil Crust.</title>
        <authorList>
            <person name="Kurbessoian T."/>
        </authorList>
    </citation>
    <scope>NUCLEOTIDE SEQUENCE [LARGE SCALE GENOMIC DNA]</scope>
    <source>
        <strain evidence="2 3">CCFEE 5522</strain>
    </source>
</reference>